<sequence length="177" mass="21073">MPARTITADSARPTEIGCEMTEIVVKPAEELRWEVPHDTSTNRIADLAEVRRYIDAIDFGPLKHRLTQGRDVLGSEWSPARADYYERLYKNWLYLRRRYEGELLPPHIDIDEFWHGHILDTHAYFAHCDRIFGYYFHHFPYFGTRGPADRTNLSNAWQQTQDRYHAEFGEYIYDFVE</sequence>
<protein>
    <recommendedName>
        <fullName evidence="3">Glycine-rich domain-containing protein-like</fullName>
    </recommendedName>
</protein>
<keyword evidence="2" id="KW-1185">Reference proteome</keyword>
<evidence type="ECO:0000313" key="2">
    <source>
        <dbReference type="Proteomes" id="UP000647017"/>
    </source>
</evidence>
<dbReference type="Proteomes" id="UP000647017">
    <property type="component" value="Unassembled WGS sequence"/>
</dbReference>
<comment type="caution">
    <text evidence="1">The sequence shown here is derived from an EMBL/GenBank/DDBJ whole genome shotgun (WGS) entry which is preliminary data.</text>
</comment>
<evidence type="ECO:0008006" key="3">
    <source>
        <dbReference type="Google" id="ProtNLM"/>
    </source>
</evidence>
<name>A0ABQ4I480_9ACTN</name>
<proteinExistence type="predicted"/>
<reference evidence="1 2" key="1">
    <citation type="submission" date="2021-01" db="EMBL/GenBank/DDBJ databases">
        <title>Whole genome shotgun sequence of Verrucosispora andamanensis NBRC 109075.</title>
        <authorList>
            <person name="Komaki H."/>
            <person name="Tamura T."/>
        </authorList>
    </citation>
    <scope>NUCLEOTIDE SEQUENCE [LARGE SCALE GENOMIC DNA]</scope>
    <source>
        <strain evidence="1 2">NBRC 109075</strain>
    </source>
</reference>
<evidence type="ECO:0000313" key="1">
    <source>
        <dbReference type="EMBL" id="GIJ12695.1"/>
    </source>
</evidence>
<accession>A0ABQ4I480</accession>
<organism evidence="1 2">
    <name type="scientific">Micromonospora andamanensis</name>
    <dbReference type="NCBI Taxonomy" id="1287068"/>
    <lineage>
        <taxon>Bacteria</taxon>
        <taxon>Bacillati</taxon>
        <taxon>Actinomycetota</taxon>
        <taxon>Actinomycetes</taxon>
        <taxon>Micromonosporales</taxon>
        <taxon>Micromonosporaceae</taxon>
        <taxon>Micromonospora</taxon>
    </lineage>
</organism>
<gene>
    <name evidence="1" type="ORF">Van01_59090</name>
</gene>
<dbReference type="EMBL" id="BOOZ01000059">
    <property type="protein sequence ID" value="GIJ12695.1"/>
    <property type="molecule type" value="Genomic_DNA"/>
</dbReference>